<name>A0A5C0SGI9_CRATE</name>
<protein>
    <submittedName>
        <fullName evidence="1">DUF1847 domain-containing protein</fullName>
    </submittedName>
</protein>
<gene>
    <name evidence="1" type="ORF">FQB35_09345</name>
</gene>
<dbReference type="EMBL" id="CP042243">
    <property type="protein sequence ID" value="QEK12514.1"/>
    <property type="molecule type" value="Genomic_DNA"/>
</dbReference>
<dbReference type="InterPro" id="IPR014997">
    <property type="entry name" value="DUF1847"/>
</dbReference>
<reference evidence="1 2" key="1">
    <citation type="submission" date="2019-07" db="EMBL/GenBank/DDBJ databases">
        <title>Complete genome of Crassaminicella thermophila SY095.</title>
        <authorList>
            <person name="Li X."/>
        </authorList>
    </citation>
    <scope>NUCLEOTIDE SEQUENCE [LARGE SCALE GENOMIC DNA]</scope>
    <source>
        <strain evidence="1 2">SY095</strain>
    </source>
</reference>
<keyword evidence="2" id="KW-1185">Reference proteome</keyword>
<dbReference type="Pfam" id="PF08901">
    <property type="entry name" value="DUF1847"/>
    <property type="match status" value="1"/>
</dbReference>
<dbReference type="Proteomes" id="UP000324646">
    <property type="component" value="Chromosome"/>
</dbReference>
<evidence type="ECO:0000313" key="2">
    <source>
        <dbReference type="Proteomes" id="UP000324646"/>
    </source>
</evidence>
<sequence length="205" mass="23236">MFTCDSCEVIGCRKGEYEDAPKNCPIREEGVCAEAREEYEKENIKKFIDGTMQLENKGRGQLSRIEETIEFCKIMGYKKIGVAFCIGLKKEAKTFVKILKDNGFEVSSVICKNGSIDKNELILNDEDRKDRLEISCNPIGQAMLLNKEETEFNIALGLCVGHDSLFFKYVKAPATALVVKDRVLAHNPIGALYCAHSFYRKRFKK</sequence>
<evidence type="ECO:0000313" key="1">
    <source>
        <dbReference type="EMBL" id="QEK12514.1"/>
    </source>
</evidence>
<proteinExistence type="predicted"/>
<dbReference type="OrthoDB" id="9795204at2"/>
<dbReference type="RefSeq" id="WP_148809668.1">
    <property type="nucleotide sequence ID" value="NZ_CP042243.1"/>
</dbReference>
<dbReference type="AlphaFoldDB" id="A0A5C0SGI9"/>
<organism evidence="1 2">
    <name type="scientific">Crassaminicella thermophila</name>
    <dbReference type="NCBI Taxonomy" id="2599308"/>
    <lineage>
        <taxon>Bacteria</taxon>
        <taxon>Bacillati</taxon>
        <taxon>Bacillota</taxon>
        <taxon>Clostridia</taxon>
        <taxon>Eubacteriales</taxon>
        <taxon>Clostridiaceae</taxon>
        <taxon>Crassaminicella</taxon>
    </lineage>
</organism>
<dbReference type="KEGG" id="crs:FQB35_09345"/>
<accession>A0A5C0SGI9</accession>